<reference evidence="1 2" key="1">
    <citation type="submission" date="2005-09" db="EMBL/GenBank/DDBJ databases">
        <authorList>
            <person name="Mural R.J."/>
            <person name="Li P.W."/>
            <person name="Adams M.D."/>
            <person name="Amanatides P.G."/>
            <person name="Baden-Tillson H."/>
            <person name="Barnstead M."/>
            <person name="Chin S.H."/>
            <person name="Dew I."/>
            <person name="Evans C.A."/>
            <person name="Ferriera S."/>
            <person name="Flanigan M."/>
            <person name="Fosler C."/>
            <person name="Glodek A."/>
            <person name="Gu Z."/>
            <person name="Holt R.A."/>
            <person name="Jennings D."/>
            <person name="Kraft C.L."/>
            <person name="Lu F."/>
            <person name="Nguyen T."/>
            <person name="Nusskern D.R."/>
            <person name="Pfannkoch C.M."/>
            <person name="Sitter C."/>
            <person name="Sutton G.G."/>
            <person name="Venter J.C."/>
            <person name="Wang Z."/>
            <person name="Woodage T."/>
            <person name="Zheng X.H."/>
            <person name="Zhong F."/>
        </authorList>
    </citation>
    <scope>NUCLEOTIDE SEQUENCE [LARGE SCALE GENOMIC DNA]</scope>
    <source>
        <strain>BN</strain>
        <strain evidence="2">Sprague-Dawley</strain>
    </source>
</reference>
<dbReference type="EMBL" id="CH473979">
    <property type="protein sequence ID" value="EDM08076.1"/>
    <property type="molecule type" value="Genomic_DNA"/>
</dbReference>
<organism evidence="1 2">
    <name type="scientific">Rattus norvegicus</name>
    <name type="common">Rat</name>
    <dbReference type="NCBI Taxonomy" id="10116"/>
    <lineage>
        <taxon>Eukaryota</taxon>
        <taxon>Metazoa</taxon>
        <taxon>Chordata</taxon>
        <taxon>Craniata</taxon>
        <taxon>Vertebrata</taxon>
        <taxon>Euteleostomi</taxon>
        <taxon>Mammalia</taxon>
        <taxon>Eutheria</taxon>
        <taxon>Euarchontoglires</taxon>
        <taxon>Glires</taxon>
        <taxon>Rodentia</taxon>
        <taxon>Myomorpha</taxon>
        <taxon>Muroidea</taxon>
        <taxon>Muridae</taxon>
        <taxon>Murinae</taxon>
        <taxon>Rattus</taxon>
    </lineage>
</organism>
<proteinExistence type="predicted"/>
<dbReference type="Proteomes" id="UP000234681">
    <property type="component" value="Chromosome 1"/>
</dbReference>
<evidence type="ECO:0000313" key="2">
    <source>
        <dbReference type="Proteomes" id="UP000234681"/>
    </source>
</evidence>
<gene>
    <name evidence="1" type="primary">RGD1564380_predicted</name>
    <name evidence="1" type="ORF">rCG_54300</name>
</gene>
<protein>
    <submittedName>
        <fullName evidence="1">Similar to BC049730 protein (Predicted)</fullName>
    </submittedName>
</protein>
<dbReference type="AlphaFoldDB" id="A6J908"/>
<sequence>MPGVISQCLIEQPNFNRGHECKRNPRGKEQQFTLTCTCPWHSPDLDFRALSSSQPFVCRDFSSLLNHFLASHTQPSSDFIIRNLRLGTVGLHCRVPSSLTHTLLPPHV</sequence>
<accession>A6J908</accession>
<name>A6J908_RAT</name>
<evidence type="ECO:0000313" key="1">
    <source>
        <dbReference type="EMBL" id="EDM08076.1"/>
    </source>
</evidence>